<keyword evidence="11" id="KW-1185">Reference proteome</keyword>
<dbReference type="EMBL" id="JACONZ010000003">
    <property type="protein sequence ID" value="MBC5581612.1"/>
    <property type="molecule type" value="Genomic_DNA"/>
</dbReference>
<dbReference type="InterPro" id="IPR006103">
    <property type="entry name" value="Glyco_hydro_2_cat"/>
</dbReference>
<keyword evidence="6 8" id="KW-0326">Glycosidase</keyword>
<evidence type="ECO:0000256" key="6">
    <source>
        <dbReference type="ARBA" id="ARBA00023295"/>
    </source>
</evidence>
<comment type="similarity">
    <text evidence="2 8">Belongs to the glycosyl hydrolase 2 family.</text>
</comment>
<dbReference type="AlphaFoldDB" id="A0A923IF52"/>
<dbReference type="InterPro" id="IPR014718">
    <property type="entry name" value="GH-type_carb-bd"/>
</dbReference>
<evidence type="ECO:0000256" key="5">
    <source>
        <dbReference type="ARBA" id="ARBA00022801"/>
    </source>
</evidence>
<proteinExistence type="inferred from homology"/>
<accession>A0A923IF52</accession>
<dbReference type="InterPro" id="IPR006104">
    <property type="entry name" value="Glyco_hydro_2_N"/>
</dbReference>
<dbReference type="SUPFAM" id="SSF74650">
    <property type="entry name" value="Galactose mutarotase-like"/>
    <property type="match status" value="1"/>
</dbReference>
<comment type="caution">
    <text evidence="10">The sequence shown here is derived from an EMBL/GenBank/DDBJ whole genome shotgun (WGS) entry which is preliminary data.</text>
</comment>
<dbReference type="Pfam" id="PF02929">
    <property type="entry name" value="Bgal_small_N"/>
    <property type="match status" value="1"/>
</dbReference>
<dbReference type="Gene3D" id="3.20.20.80">
    <property type="entry name" value="Glycosidases"/>
    <property type="match status" value="1"/>
</dbReference>
<dbReference type="InterPro" id="IPR023232">
    <property type="entry name" value="Glyco_hydro_2_AS"/>
</dbReference>
<dbReference type="Pfam" id="PF00703">
    <property type="entry name" value="Glyco_hydro_2"/>
    <property type="match status" value="1"/>
</dbReference>
<dbReference type="InterPro" id="IPR006101">
    <property type="entry name" value="Glyco_hydro_2"/>
</dbReference>
<evidence type="ECO:0000256" key="3">
    <source>
        <dbReference type="ARBA" id="ARBA00012756"/>
    </source>
</evidence>
<dbReference type="Pfam" id="PF02836">
    <property type="entry name" value="Glyco_hydro_2_C"/>
    <property type="match status" value="1"/>
</dbReference>
<dbReference type="GO" id="GO:0030246">
    <property type="term" value="F:carbohydrate binding"/>
    <property type="evidence" value="ECO:0007669"/>
    <property type="project" value="InterPro"/>
</dbReference>
<dbReference type="Gene3D" id="2.70.98.10">
    <property type="match status" value="1"/>
</dbReference>
<dbReference type="InterPro" id="IPR008979">
    <property type="entry name" value="Galactose-bd-like_sf"/>
</dbReference>
<dbReference type="InterPro" id="IPR006102">
    <property type="entry name" value="Ig-like_GH2"/>
</dbReference>
<dbReference type="EC" id="3.2.1.23" evidence="3 8"/>
<dbReference type="Gene3D" id="2.60.120.260">
    <property type="entry name" value="Galactose-binding domain-like"/>
    <property type="match status" value="1"/>
</dbReference>
<sequence length="1004" mass="110814">MERPIWCDKEIVGKNVLPVPGCGFPSASLKEALAGREDAFARTLNGEWKFLFCPSVDVCPQGFEQPGFDDVNFDRLPVPSNWQLHGYDLPIYSNTRYPLPISTKKAEIPFVDPARDPVGLYRRRFTVPDAFARRRVLLQLDGVNSAAEIWCNGRFAGFCLSSFDAHRFDLTGLLAPGENLLAVKVYRWSAGSYLEDQDMWRLAGIFRDVWLVAEPETGIRDLAVKTLFPDGYENAVLDLTVDLPQALPENACLQVVLLDPDGAPVLTREEPLTAGGPAHLCCPVAAPALWSDELPALYRLAVTLVQDGAVLDARGLQVGFREVRADGDRLLLNGRPIELRGVNRHEFHPSCGHAVTPELNEADVRLLKQNNLNALRTSHYPGSRALYDLCDRYGVLVMSECNLESHGLAKVLPRSDPGWTAHCLDRMEKMVTLLKNHPCILFWSLGNESYMGGCFVQMRRRTLELDDTRLIHYEPDTSFKAADVYSQMYATVAHVERIGKGQPVFLSRCSYTSLGRRAGAGTYGHRPYLLCEYAHCMGNSLGNFADYWNVFRSHERLAGGFIWDFADQALYRDGRWCYGGDFGDQPNDGPFAFNGILRADRSPNPALYEVRQVLAPFELTLSEEGAAVKSLLRFACARTLTLRWSLCEDGAAFESGELPVPPLEPGETARLQIDYGGREACGAVDLVCVLADAAASPFAPAGRTLCGASLRLQQRRAIQPAGWVPVQKEKRELVLSNGRCTARVLRRDGTLASFTVDGAELLSSPLRPQIARAVTNNDRYLGLPGPLRRLLDPGFWLRADRGMRPEASSLTGSGILFSYRARGMKHLSLSYRMTQDGQLAIQLVAVSRRGGLPRAGVTFAAAPGLRTVRYFGLGPHENYIDRRAAALPGEYTFPAGEFGHDYLHPQENGNRTGVERFRLSGAGHALEAVTLGAPFEASAHPYTLQQLEAAQHADELDRSGPVTVNLDAAQRGVGGDMPAIALTKPPYCLHKKETYTLEVLLRGE</sequence>
<dbReference type="InterPro" id="IPR023230">
    <property type="entry name" value="Glyco_hydro_2_CS"/>
</dbReference>
<dbReference type="RefSeq" id="WP_186887986.1">
    <property type="nucleotide sequence ID" value="NZ_JACONZ010000003.1"/>
</dbReference>
<dbReference type="PROSITE" id="PS00608">
    <property type="entry name" value="GLYCOSYL_HYDROL_F2_2"/>
    <property type="match status" value="1"/>
</dbReference>
<organism evidence="10 11">
    <name type="scientific">Anaerofilum hominis</name>
    <dbReference type="NCBI Taxonomy" id="2763016"/>
    <lineage>
        <taxon>Bacteria</taxon>
        <taxon>Bacillati</taxon>
        <taxon>Bacillota</taxon>
        <taxon>Clostridia</taxon>
        <taxon>Eubacteriales</taxon>
        <taxon>Oscillospiraceae</taxon>
        <taxon>Anaerofilum</taxon>
    </lineage>
</organism>
<dbReference type="GO" id="GO:0009341">
    <property type="term" value="C:beta-galactosidase complex"/>
    <property type="evidence" value="ECO:0007669"/>
    <property type="project" value="InterPro"/>
</dbReference>
<dbReference type="Pfam" id="PF16353">
    <property type="entry name" value="LacZ_4"/>
    <property type="match status" value="1"/>
</dbReference>
<dbReference type="GO" id="GO:0004565">
    <property type="term" value="F:beta-galactosidase activity"/>
    <property type="evidence" value="ECO:0007669"/>
    <property type="project" value="UniProtKB-EC"/>
</dbReference>
<gene>
    <name evidence="10" type="ORF">H8S23_08845</name>
</gene>
<dbReference type="InterPro" id="IPR036156">
    <property type="entry name" value="Beta-gal/glucu_dom_sf"/>
</dbReference>
<keyword evidence="5 8" id="KW-0378">Hydrolase</keyword>
<dbReference type="Gene3D" id="2.60.40.10">
    <property type="entry name" value="Immunoglobulins"/>
    <property type="match status" value="2"/>
</dbReference>
<dbReference type="PANTHER" id="PTHR46323:SF2">
    <property type="entry name" value="BETA-GALACTOSIDASE"/>
    <property type="match status" value="1"/>
</dbReference>
<dbReference type="PRINTS" id="PR00132">
    <property type="entry name" value="GLHYDRLASE2"/>
</dbReference>
<dbReference type="InterPro" id="IPR004199">
    <property type="entry name" value="B-gal_small/dom_5"/>
</dbReference>
<feature type="domain" description="Beta galactosidase small chain/" evidence="9">
    <location>
        <begin position="734"/>
        <end position="1002"/>
    </location>
</feature>
<dbReference type="SMART" id="SM01038">
    <property type="entry name" value="Bgal_small_N"/>
    <property type="match status" value="1"/>
</dbReference>
<dbReference type="InterPro" id="IPR011013">
    <property type="entry name" value="Gal_mutarotase_sf_dom"/>
</dbReference>
<dbReference type="SUPFAM" id="SSF49785">
    <property type="entry name" value="Galactose-binding domain-like"/>
    <property type="match status" value="1"/>
</dbReference>
<dbReference type="PANTHER" id="PTHR46323">
    <property type="entry name" value="BETA-GALACTOSIDASE"/>
    <property type="match status" value="1"/>
</dbReference>
<evidence type="ECO:0000256" key="4">
    <source>
        <dbReference type="ARBA" id="ARBA00013303"/>
    </source>
</evidence>
<comment type="catalytic activity">
    <reaction evidence="1 8">
        <text>Hydrolysis of terminal non-reducing beta-D-galactose residues in beta-D-galactosides.</text>
        <dbReference type="EC" id="3.2.1.23"/>
    </reaction>
</comment>
<dbReference type="PROSITE" id="PS00719">
    <property type="entry name" value="GLYCOSYL_HYDROL_F2_1"/>
    <property type="match status" value="1"/>
</dbReference>
<evidence type="ECO:0000313" key="11">
    <source>
        <dbReference type="Proteomes" id="UP000659630"/>
    </source>
</evidence>
<dbReference type="InterPro" id="IPR032312">
    <property type="entry name" value="LacZ_4"/>
</dbReference>
<dbReference type="Pfam" id="PF02837">
    <property type="entry name" value="Glyco_hydro_2_N"/>
    <property type="match status" value="1"/>
</dbReference>
<evidence type="ECO:0000259" key="9">
    <source>
        <dbReference type="SMART" id="SM01038"/>
    </source>
</evidence>
<evidence type="ECO:0000256" key="1">
    <source>
        <dbReference type="ARBA" id="ARBA00001412"/>
    </source>
</evidence>
<dbReference type="InterPro" id="IPR050347">
    <property type="entry name" value="Bact_Beta-galactosidase"/>
</dbReference>
<dbReference type="InterPro" id="IPR013783">
    <property type="entry name" value="Ig-like_fold"/>
</dbReference>
<evidence type="ECO:0000313" key="10">
    <source>
        <dbReference type="EMBL" id="MBC5581612.1"/>
    </source>
</evidence>
<reference evidence="10" key="1">
    <citation type="submission" date="2020-08" db="EMBL/GenBank/DDBJ databases">
        <title>Genome public.</title>
        <authorList>
            <person name="Liu C."/>
            <person name="Sun Q."/>
        </authorList>
    </citation>
    <scope>NUCLEOTIDE SEQUENCE</scope>
    <source>
        <strain evidence="10">BX8</strain>
    </source>
</reference>
<dbReference type="SUPFAM" id="SSF49303">
    <property type="entry name" value="beta-Galactosidase/glucuronidase domain"/>
    <property type="match status" value="2"/>
</dbReference>
<name>A0A923IF52_9FIRM</name>
<protein>
    <recommendedName>
        <fullName evidence="4 8">Beta-galactosidase</fullName>
        <ecNumber evidence="3 8">3.2.1.23</ecNumber>
    </recommendedName>
    <alternativeName>
        <fullName evidence="7 8">Lactase</fullName>
    </alternativeName>
</protein>
<dbReference type="SUPFAM" id="SSF51445">
    <property type="entry name" value="(Trans)glycosidases"/>
    <property type="match status" value="1"/>
</dbReference>
<dbReference type="GO" id="GO:0005990">
    <property type="term" value="P:lactose catabolic process"/>
    <property type="evidence" value="ECO:0007669"/>
    <property type="project" value="TreeGrafter"/>
</dbReference>
<evidence type="ECO:0000256" key="2">
    <source>
        <dbReference type="ARBA" id="ARBA00007401"/>
    </source>
</evidence>
<dbReference type="InterPro" id="IPR017853">
    <property type="entry name" value="GH"/>
</dbReference>
<dbReference type="Proteomes" id="UP000659630">
    <property type="component" value="Unassembled WGS sequence"/>
</dbReference>
<evidence type="ECO:0000256" key="8">
    <source>
        <dbReference type="RuleBase" id="RU361154"/>
    </source>
</evidence>
<evidence type="ECO:0000256" key="7">
    <source>
        <dbReference type="ARBA" id="ARBA00032230"/>
    </source>
</evidence>